<dbReference type="PRINTS" id="PR00332">
    <property type="entry name" value="HISTRIAD"/>
</dbReference>
<dbReference type="Pfam" id="PF11969">
    <property type="entry name" value="DcpS_C"/>
    <property type="match status" value="1"/>
</dbReference>
<evidence type="ECO:0000259" key="4">
    <source>
        <dbReference type="PROSITE" id="PS51084"/>
    </source>
</evidence>
<evidence type="ECO:0000256" key="3">
    <source>
        <dbReference type="PROSITE-ProRule" id="PRU00464"/>
    </source>
</evidence>
<organism evidence="5 6">
    <name type="scientific">Candidatus Spechtbacteria bacterium RIFCSPHIGHO2_01_FULL_43_30</name>
    <dbReference type="NCBI Taxonomy" id="1802158"/>
    <lineage>
        <taxon>Bacteria</taxon>
        <taxon>Candidatus Spechtiibacteriota</taxon>
    </lineage>
</organism>
<evidence type="ECO:0000256" key="1">
    <source>
        <dbReference type="PIRSR" id="PIRSR601310-1"/>
    </source>
</evidence>
<protein>
    <submittedName>
        <fullName evidence="5">Histidine triad nucleotide-binding protein</fullName>
    </submittedName>
</protein>
<dbReference type="AlphaFoldDB" id="A0A1G2H9X7"/>
<dbReference type="InterPro" id="IPR019808">
    <property type="entry name" value="Histidine_triad_CS"/>
</dbReference>
<proteinExistence type="predicted"/>
<comment type="caution">
    <text evidence="5">The sequence shown here is derived from an EMBL/GenBank/DDBJ whole genome shotgun (WGS) entry which is preliminary data.</text>
</comment>
<dbReference type="InterPro" id="IPR011146">
    <property type="entry name" value="HIT-like"/>
</dbReference>
<name>A0A1G2H9X7_9BACT</name>
<reference evidence="5 6" key="1">
    <citation type="journal article" date="2016" name="Nat. Commun.">
        <title>Thousands of microbial genomes shed light on interconnected biogeochemical processes in an aquifer system.</title>
        <authorList>
            <person name="Anantharaman K."/>
            <person name="Brown C.T."/>
            <person name="Hug L.A."/>
            <person name="Sharon I."/>
            <person name="Castelle C.J."/>
            <person name="Probst A.J."/>
            <person name="Thomas B.C."/>
            <person name="Singh A."/>
            <person name="Wilkins M.J."/>
            <person name="Karaoz U."/>
            <person name="Brodie E.L."/>
            <person name="Williams K.H."/>
            <person name="Hubbard S.S."/>
            <person name="Banfield J.F."/>
        </authorList>
    </citation>
    <scope>NUCLEOTIDE SEQUENCE [LARGE SCALE GENOMIC DNA]</scope>
</reference>
<dbReference type="STRING" id="1802158.A2827_00490"/>
<sequence>MCIFCQIVKKEKGADIVFESERVVAFRDINPKAPTHILVVPKKHIGTINDMTEDDRELVGDMVFSAKIIAKEHKIDDGYKLAFNVGSKGGQIIDHIHLHLLGGKN</sequence>
<feature type="active site" description="Tele-AMP-histidine intermediate" evidence="1">
    <location>
        <position position="97"/>
    </location>
</feature>
<evidence type="ECO:0000313" key="6">
    <source>
        <dbReference type="Proteomes" id="UP000177932"/>
    </source>
</evidence>
<accession>A0A1G2H9X7</accession>
<dbReference type="CDD" id="cd01276">
    <property type="entry name" value="PKCI_related"/>
    <property type="match status" value="1"/>
</dbReference>
<feature type="domain" description="HIT" evidence="4">
    <location>
        <begin position="3"/>
        <end position="105"/>
    </location>
</feature>
<evidence type="ECO:0000313" key="5">
    <source>
        <dbReference type="EMBL" id="OGZ58748.1"/>
    </source>
</evidence>
<dbReference type="PROSITE" id="PS51084">
    <property type="entry name" value="HIT_2"/>
    <property type="match status" value="1"/>
</dbReference>
<dbReference type="EMBL" id="MHOD01000001">
    <property type="protein sequence ID" value="OGZ58748.1"/>
    <property type="molecule type" value="Genomic_DNA"/>
</dbReference>
<dbReference type="Proteomes" id="UP000177932">
    <property type="component" value="Unassembled WGS sequence"/>
</dbReference>
<dbReference type="PROSITE" id="PS00892">
    <property type="entry name" value="HIT_1"/>
    <property type="match status" value="1"/>
</dbReference>
<feature type="short sequence motif" description="Histidine triad motif" evidence="2 3">
    <location>
        <begin position="95"/>
        <end position="99"/>
    </location>
</feature>
<dbReference type="PANTHER" id="PTHR23089">
    <property type="entry name" value="HISTIDINE TRIAD HIT PROTEIN"/>
    <property type="match status" value="1"/>
</dbReference>
<dbReference type="Gene3D" id="3.30.428.10">
    <property type="entry name" value="HIT-like"/>
    <property type="match status" value="1"/>
</dbReference>
<dbReference type="SUPFAM" id="SSF54197">
    <property type="entry name" value="HIT-like"/>
    <property type="match status" value="1"/>
</dbReference>
<dbReference type="GO" id="GO:0003824">
    <property type="term" value="F:catalytic activity"/>
    <property type="evidence" value="ECO:0007669"/>
    <property type="project" value="InterPro"/>
</dbReference>
<dbReference type="InterPro" id="IPR036265">
    <property type="entry name" value="HIT-like_sf"/>
</dbReference>
<dbReference type="InterPro" id="IPR001310">
    <property type="entry name" value="Histidine_triad_HIT"/>
</dbReference>
<evidence type="ECO:0000256" key="2">
    <source>
        <dbReference type="PIRSR" id="PIRSR601310-3"/>
    </source>
</evidence>
<gene>
    <name evidence="5" type="ORF">A2827_00490</name>
</gene>